<dbReference type="SUPFAM" id="SSF56672">
    <property type="entry name" value="DNA/RNA polymerases"/>
    <property type="match status" value="1"/>
</dbReference>
<organism evidence="2">
    <name type="scientific">Tanacetum cinerariifolium</name>
    <name type="common">Dalmatian daisy</name>
    <name type="synonym">Chrysanthemum cinerariifolium</name>
    <dbReference type="NCBI Taxonomy" id="118510"/>
    <lineage>
        <taxon>Eukaryota</taxon>
        <taxon>Viridiplantae</taxon>
        <taxon>Streptophyta</taxon>
        <taxon>Embryophyta</taxon>
        <taxon>Tracheophyta</taxon>
        <taxon>Spermatophyta</taxon>
        <taxon>Magnoliopsida</taxon>
        <taxon>eudicotyledons</taxon>
        <taxon>Gunneridae</taxon>
        <taxon>Pentapetalae</taxon>
        <taxon>asterids</taxon>
        <taxon>campanulids</taxon>
        <taxon>Asterales</taxon>
        <taxon>Asteraceae</taxon>
        <taxon>Asteroideae</taxon>
        <taxon>Anthemideae</taxon>
        <taxon>Anthemidinae</taxon>
        <taxon>Tanacetum</taxon>
    </lineage>
</organism>
<proteinExistence type="predicted"/>
<keyword evidence="2" id="KW-0548">Nucleotidyltransferase</keyword>
<evidence type="ECO:0000313" key="2">
    <source>
        <dbReference type="EMBL" id="GEZ48903.1"/>
    </source>
</evidence>
<protein>
    <submittedName>
        <fullName evidence="2">Putative reverse transcriptase domain-containing protein</fullName>
    </submittedName>
</protein>
<dbReference type="PANTHER" id="PTHR15503:SF45">
    <property type="entry name" value="RNA-DIRECTED DNA POLYMERASE HOMOLOG"/>
    <property type="match status" value="1"/>
</dbReference>
<gene>
    <name evidence="2" type="ORF">Tci_520876</name>
</gene>
<dbReference type="GO" id="GO:0003964">
    <property type="term" value="F:RNA-directed DNA polymerase activity"/>
    <property type="evidence" value="ECO:0007669"/>
    <property type="project" value="UniProtKB-KW"/>
</dbReference>
<dbReference type="InterPro" id="IPR043502">
    <property type="entry name" value="DNA/RNA_pol_sf"/>
</dbReference>
<dbReference type="Gene3D" id="3.10.10.10">
    <property type="entry name" value="HIV Type 1 Reverse Transcriptase, subunit A, domain 1"/>
    <property type="match status" value="1"/>
</dbReference>
<dbReference type="EMBL" id="BKCJ010285080">
    <property type="protein sequence ID" value="GEZ48903.1"/>
    <property type="molecule type" value="Genomic_DNA"/>
</dbReference>
<reference evidence="2" key="1">
    <citation type="journal article" date="2019" name="Sci. Rep.">
        <title>Draft genome of Tanacetum cinerariifolium, the natural source of mosquito coil.</title>
        <authorList>
            <person name="Yamashiro T."/>
            <person name="Shiraishi A."/>
            <person name="Satake H."/>
            <person name="Nakayama K."/>
        </authorList>
    </citation>
    <scope>NUCLEOTIDE SEQUENCE</scope>
</reference>
<comment type="caution">
    <text evidence="2">The sequence shown here is derived from an EMBL/GenBank/DDBJ whole genome shotgun (WGS) entry which is preliminary data.</text>
</comment>
<sequence length="359" mass="40167">MPPKSRPLTQAAVERMITQKVNEALTADSARRENVGNNAGRAGGSSQGGTPAALECTFAGFIKYDPTAFHAEEVQRIEHELWNLKGHTRNHCPKKKNPQVGNASGSAYVIKHADKQGPNVVTVNLLFEINFMPIELGMFDVIFRMDWLAENDVVIVCGKKVVRIPCGNKTLMVEGDKGPSGLKVISCIKARKYIEGGYQMFVAQVTKKKSKEKRLEDVPVIRNFPKVYPDDLLGLPQPRKVVFRIDLVPEAAPVARAPYRLASSEMKELSVQLQELLEKGFISPSLSSSDKMYQDLKQLYWWPNMKADIATYERITMDFISGLPRTSSGYDLIWVIVDLLAKLAHFLPTKKTDSMEKLT</sequence>
<accession>A0A699ID87</accession>
<keyword evidence="2" id="KW-0695">RNA-directed DNA polymerase</keyword>
<name>A0A699ID87_TANCI</name>
<dbReference type="PANTHER" id="PTHR15503">
    <property type="entry name" value="LDOC1 RELATED"/>
    <property type="match status" value="1"/>
</dbReference>
<dbReference type="AlphaFoldDB" id="A0A699ID87"/>
<keyword evidence="2" id="KW-0808">Transferase</keyword>
<dbReference type="Pfam" id="PF08284">
    <property type="entry name" value="RVP_2"/>
    <property type="match status" value="1"/>
</dbReference>
<dbReference type="InterPro" id="IPR032567">
    <property type="entry name" value="RTL1-rel"/>
</dbReference>
<evidence type="ECO:0000256" key="1">
    <source>
        <dbReference type="SAM" id="MobiDB-lite"/>
    </source>
</evidence>
<feature type="region of interest" description="Disordered" evidence="1">
    <location>
        <begin position="26"/>
        <end position="49"/>
    </location>
</feature>